<dbReference type="EMBL" id="CP159837">
    <property type="protein sequence ID" value="XCM39710.1"/>
    <property type="molecule type" value="Genomic_DNA"/>
</dbReference>
<dbReference type="SUPFAM" id="SSF52540">
    <property type="entry name" value="P-loop containing nucleoside triphosphate hydrolases"/>
    <property type="match status" value="1"/>
</dbReference>
<feature type="domain" description="vWA-MoxR associated protein N-terminal HTH" evidence="2">
    <location>
        <begin position="10"/>
        <end position="92"/>
    </location>
</feature>
<protein>
    <submittedName>
        <fullName evidence="3">NB-ARC domain-containing protein</fullName>
    </submittedName>
</protein>
<feature type="domain" description="NB-ARC" evidence="1">
    <location>
        <begin position="149"/>
        <end position="249"/>
    </location>
</feature>
<dbReference type="Pfam" id="PF00931">
    <property type="entry name" value="NB-ARC"/>
    <property type="match status" value="1"/>
</dbReference>
<dbReference type="InterPro" id="IPR058651">
    <property type="entry name" value="HTH_VMAP-M9"/>
</dbReference>
<dbReference type="PANTHER" id="PTHR34704:SF1">
    <property type="entry name" value="ATPASE"/>
    <property type="match status" value="1"/>
</dbReference>
<evidence type="ECO:0000313" key="3">
    <source>
        <dbReference type="EMBL" id="XCM39710.1"/>
    </source>
</evidence>
<evidence type="ECO:0000259" key="2">
    <source>
        <dbReference type="Pfam" id="PF26355"/>
    </source>
</evidence>
<gene>
    <name evidence="3" type="ORF">ABWT76_002659</name>
</gene>
<proteinExistence type="predicted"/>
<evidence type="ECO:0000259" key="1">
    <source>
        <dbReference type="Pfam" id="PF00931"/>
    </source>
</evidence>
<accession>A0AAU8JLV1</accession>
<dbReference type="PANTHER" id="PTHR34704">
    <property type="entry name" value="ATPASE"/>
    <property type="match status" value="1"/>
</dbReference>
<dbReference type="InterPro" id="IPR002182">
    <property type="entry name" value="NB-ARC"/>
</dbReference>
<dbReference type="AlphaFoldDB" id="A0AAU8JLV1"/>
<dbReference type="Pfam" id="PF26355">
    <property type="entry name" value="HTH_VMAP-M9"/>
    <property type="match status" value="1"/>
</dbReference>
<name>A0AAU8JLV1_9CYAN</name>
<dbReference type="PRINTS" id="PR00364">
    <property type="entry name" value="DISEASERSIST"/>
</dbReference>
<organism evidence="3">
    <name type="scientific">Planktothricoides raciborskii GIHE-MW2</name>
    <dbReference type="NCBI Taxonomy" id="2792601"/>
    <lineage>
        <taxon>Bacteria</taxon>
        <taxon>Bacillati</taxon>
        <taxon>Cyanobacteriota</taxon>
        <taxon>Cyanophyceae</taxon>
        <taxon>Oscillatoriophycideae</taxon>
        <taxon>Oscillatoriales</taxon>
        <taxon>Oscillatoriaceae</taxon>
        <taxon>Planktothricoides</taxon>
    </lineage>
</organism>
<dbReference type="InterPro" id="IPR027417">
    <property type="entry name" value="P-loop_NTPase"/>
</dbReference>
<dbReference type="Gene3D" id="3.40.50.300">
    <property type="entry name" value="P-loop containing nucleotide triphosphate hydrolases"/>
    <property type="match status" value="1"/>
</dbReference>
<reference evidence="3" key="1">
    <citation type="submission" date="2024-07" db="EMBL/GenBank/DDBJ databases">
        <authorList>
            <person name="Kim Y.J."/>
            <person name="Jeong J.Y."/>
        </authorList>
    </citation>
    <scope>NUCLEOTIDE SEQUENCE</scope>
    <source>
        <strain evidence="3">GIHE-MW2</strain>
    </source>
</reference>
<dbReference type="GO" id="GO:0043531">
    <property type="term" value="F:ADP binding"/>
    <property type="evidence" value="ECO:0007669"/>
    <property type="project" value="InterPro"/>
</dbReference>
<dbReference type="RefSeq" id="WP_354636258.1">
    <property type="nucleotide sequence ID" value="NZ_CP159837.1"/>
</dbReference>
<sequence length="455" mass="52097">MKPLAYIAFMNVTEVLQLADRLVFEQTGKHLDDLQETLIKGVWQGKTYNDIADECNHSESRVRDVGYKLWHILSDQLGEAVNKSNFIWTIKRFAKSDNNLQQVLLINSHINLCSNNPQNSAKTTEQNFANKSYYDLALAPKITHFCGRETELQTLSHWITNQNPHLISVLGLSGIGKTTLVKQFVDLNLPKFDLVIWKSIKLTPSLDTILTEILSATHPDPIQNQHNLTQFFNLLCEQKCLIVLDDVQELFTSGQFAGQYKPEFKDYKSFFTKIAEIDHQSLVILISQEQCQEMIGLDEELYPVKCLELQGLDSPAILKKLRLKDEASWLTLLNRYEGHPVYLKDIAILIKSIFGGKVSEFLQAESLLLTEDMKFLLSELLDRLSALEQQIVLEISKSNQPVSREYLRKAVSLSEINLINGLQSLKKRYLVKSIERDAILFDLSTVFREYLRNCG</sequence>